<proteinExistence type="predicted"/>
<protein>
    <submittedName>
        <fullName evidence="2">Uncharacterized protein</fullName>
    </submittedName>
</protein>
<evidence type="ECO:0000313" key="2">
    <source>
        <dbReference type="EMBL" id="GMH25227.1"/>
    </source>
</evidence>
<keyword evidence="3" id="KW-1185">Reference proteome</keyword>
<evidence type="ECO:0000313" key="3">
    <source>
        <dbReference type="Proteomes" id="UP001279734"/>
    </source>
</evidence>
<reference evidence="2" key="1">
    <citation type="submission" date="2023-05" db="EMBL/GenBank/DDBJ databases">
        <title>Nepenthes gracilis genome sequencing.</title>
        <authorList>
            <person name="Fukushima K."/>
        </authorList>
    </citation>
    <scope>NUCLEOTIDE SEQUENCE</scope>
    <source>
        <strain evidence="2">SING2019-196</strain>
    </source>
</reference>
<sequence length="99" mass="11087">MTEDQSVVGRRRIYYDGSVGEALICTDSDVAEVEEENKEFAESEDYILRLHGFSQDLVYPVTKSQRKASSNAKKTSESNEFDTRPTQSNNCINQSSSPA</sequence>
<organism evidence="2 3">
    <name type="scientific">Nepenthes gracilis</name>
    <name type="common">Slender pitcher plant</name>
    <dbReference type="NCBI Taxonomy" id="150966"/>
    <lineage>
        <taxon>Eukaryota</taxon>
        <taxon>Viridiplantae</taxon>
        <taxon>Streptophyta</taxon>
        <taxon>Embryophyta</taxon>
        <taxon>Tracheophyta</taxon>
        <taxon>Spermatophyta</taxon>
        <taxon>Magnoliopsida</taxon>
        <taxon>eudicotyledons</taxon>
        <taxon>Gunneridae</taxon>
        <taxon>Pentapetalae</taxon>
        <taxon>Caryophyllales</taxon>
        <taxon>Nepenthaceae</taxon>
        <taxon>Nepenthes</taxon>
    </lineage>
</organism>
<dbReference type="EMBL" id="BSYO01000029">
    <property type="protein sequence ID" value="GMH25227.1"/>
    <property type="molecule type" value="Genomic_DNA"/>
</dbReference>
<comment type="caution">
    <text evidence="2">The sequence shown here is derived from an EMBL/GenBank/DDBJ whole genome shotgun (WGS) entry which is preliminary data.</text>
</comment>
<dbReference type="Proteomes" id="UP001279734">
    <property type="component" value="Unassembled WGS sequence"/>
</dbReference>
<gene>
    <name evidence="2" type="ORF">Nepgr_027070</name>
</gene>
<name>A0AAD3Y0Y2_NEPGR</name>
<feature type="compositionally biased region" description="Polar residues" evidence="1">
    <location>
        <begin position="84"/>
        <end position="99"/>
    </location>
</feature>
<feature type="compositionally biased region" description="Basic and acidic residues" evidence="1">
    <location>
        <begin position="74"/>
        <end position="83"/>
    </location>
</feature>
<evidence type="ECO:0000256" key="1">
    <source>
        <dbReference type="SAM" id="MobiDB-lite"/>
    </source>
</evidence>
<dbReference type="AlphaFoldDB" id="A0AAD3Y0Y2"/>
<accession>A0AAD3Y0Y2</accession>
<feature type="region of interest" description="Disordered" evidence="1">
    <location>
        <begin position="64"/>
        <end position="99"/>
    </location>
</feature>